<dbReference type="PROSITE" id="PS00076">
    <property type="entry name" value="PYRIDINE_REDOX_1"/>
    <property type="match status" value="1"/>
</dbReference>
<dbReference type="EMBL" id="CP036290">
    <property type="protein sequence ID" value="QDU86190.1"/>
    <property type="molecule type" value="Genomic_DNA"/>
</dbReference>
<dbReference type="InterPro" id="IPR050151">
    <property type="entry name" value="Class-I_Pyr_Nuc-Dis_Oxidored"/>
</dbReference>
<organism evidence="17 18">
    <name type="scientific">Rohdeia mirabilis</name>
    <dbReference type="NCBI Taxonomy" id="2528008"/>
    <lineage>
        <taxon>Bacteria</taxon>
        <taxon>Pseudomonadati</taxon>
        <taxon>Planctomycetota</taxon>
        <taxon>Planctomycetia</taxon>
        <taxon>Planctomycetia incertae sedis</taxon>
        <taxon>Rohdeia</taxon>
    </lineage>
</organism>
<evidence type="ECO:0000313" key="18">
    <source>
        <dbReference type="Proteomes" id="UP000319342"/>
    </source>
</evidence>
<feature type="binding site" evidence="12">
    <location>
        <position position="201"/>
    </location>
    <ligand>
        <name>NAD(+)</name>
        <dbReference type="ChEBI" id="CHEBI:57540"/>
    </ligand>
</feature>
<feature type="binding site" evidence="12">
    <location>
        <position position="49"/>
    </location>
    <ligand>
        <name>FAD</name>
        <dbReference type="ChEBI" id="CHEBI:57692"/>
    </ligand>
</feature>
<proteinExistence type="inferred from homology"/>
<feature type="binding site" evidence="12">
    <location>
        <begin position="315"/>
        <end position="318"/>
    </location>
    <ligand>
        <name>FAD</name>
        <dbReference type="ChEBI" id="CHEBI:57692"/>
    </ligand>
</feature>
<reference evidence="17 18" key="1">
    <citation type="submission" date="2019-02" db="EMBL/GenBank/DDBJ databases">
        <title>Deep-cultivation of Planctomycetes and their phenomic and genomic characterization uncovers novel biology.</title>
        <authorList>
            <person name="Wiegand S."/>
            <person name="Jogler M."/>
            <person name="Boedeker C."/>
            <person name="Pinto D."/>
            <person name="Vollmers J."/>
            <person name="Rivas-Marin E."/>
            <person name="Kohn T."/>
            <person name="Peeters S.H."/>
            <person name="Heuer A."/>
            <person name="Rast P."/>
            <person name="Oberbeckmann S."/>
            <person name="Bunk B."/>
            <person name="Jeske O."/>
            <person name="Meyerdierks A."/>
            <person name="Storesund J.E."/>
            <person name="Kallscheuer N."/>
            <person name="Luecker S."/>
            <person name="Lage O.M."/>
            <person name="Pohl T."/>
            <person name="Merkel B.J."/>
            <person name="Hornburger P."/>
            <person name="Mueller R.-W."/>
            <person name="Bruemmer F."/>
            <person name="Labrenz M."/>
            <person name="Spormann A.M."/>
            <person name="Op den Camp H."/>
            <person name="Overmann J."/>
            <person name="Amann R."/>
            <person name="Jetten M.S.M."/>
            <person name="Mascher T."/>
            <person name="Medema M.H."/>
            <person name="Devos D.P."/>
            <person name="Kaster A.-K."/>
            <person name="Ovreas L."/>
            <person name="Rohde M."/>
            <person name="Galperin M.Y."/>
            <person name="Jogler C."/>
        </authorList>
    </citation>
    <scope>NUCLEOTIDE SEQUENCE [LARGE SCALE GENOMIC DNA]</scope>
    <source>
        <strain evidence="17 18">Pla163</strain>
    </source>
</reference>
<keyword evidence="18" id="KW-1185">Reference proteome</keyword>
<dbReference type="Gene3D" id="3.50.50.60">
    <property type="entry name" value="FAD/NAD(P)-binding domain"/>
    <property type="match status" value="2"/>
</dbReference>
<evidence type="ECO:0000256" key="7">
    <source>
        <dbReference type="ARBA" id="ARBA00023027"/>
    </source>
</evidence>
<dbReference type="Proteomes" id="UP000319342">
    <property type="component" value="Chromosome"/>
</dbReference>
<dbReference type="GO" id="GO:0006103">
    <property type="term" value="P:2-oxoglutarate metabolic process"/>
    <property type="evidence" value="ECO:0007669"/>
    <property type="project" value="TreeGrafter"/>
</dbReference>
<keyword evidence="12" id="KW-0547">Nucleotide-binding</keyword>
<dbReference type="InterPro" id="IPR036188">
    <property type="entry name" value="FAD/NAD-bd_sf"/>
</dbReference>
<evidence type="ECO:0000256" key="13">
    <source>
        <dbReference type="PIRSR" id="PIRSR000350-4"/>
    </source>
</evidence>
<dbReference type="InterPro" id="IPR001100">
    <property type="entry name" value="Pyr_nuc-diS_OxRdtase"/>
</dbReference>
<feature type="domain" description="FAD/NAD(P)-binding" evidence="16">
    <location>
        <begin position="4"/>
        <end position="324"/>
    </location>
</feature>
<comment type="catalytic activity">
    <reaction evidence="10 14">
        <text>N(6)-[(R)-dihydrolipoyl]-L-lysyl-[protein] + NAD(+) = N(6)-[(R)-lipoyl]-L-lysyl-[protein] + NADH + H(+)</text>
        <dbReference type="Rhea" id="RHEA:15045"/>
        <dbReference type="Rhea" id="RHEA-COMP:10474"/>
        <dbReference type="Rhea" id="RHEA-COMP:10475"/>
        <dbReference type="ChEBI" id="CHEBI:15378"/>
        <dbReference type="ChEBI" id="CHEBI:57540"/>
        <dbReference type="ChEBI" id="CHEBI:57945"/>
        <dbReference type="ChEBI" id="CHEBI:83099"/>
        <dbReference type="ChEBI" id="CHEBI:83100"/>
        <dbReference type="EC" id="1.8.1.4"/>
    </reaction>
</comment>
<keyword evidence="6 14" id="KW-0560">Oxidoreductase</keyword>
<feature type="domain" description="Pyridine nucleotide-disulphide oxidoreductase dimerisation" evidence="15">
    <location>
        <begin position="343"/>
        <end position="452"/>
    </location>
</feature>
<evidence type="ECO:0000256" key="14">
    <source>
        <dbReference type="RuleBase" id="RU003692"/>
    </source>
</evidence>
<evidence type="ECO:0000256" key="9">
    <source>
        <dbReference type="ARBA" id="ARBA00023284"/>
    </source>
</evidence>
<dbReference type="PRINTS" id="PR00368">
    <property type="entry name" value="FADPNR"/>
</dbReference>
<evidence type="ECO:0000313" key="17">
    <source>
        <dbReference type="EMBL" id="QDU86190.1"/>
    </source>
</evidence>
<name>A0A518D3Z2_9BACT</name>
<dbReference type="InterPro" id="IPR004099">
    <property type="entry name" value="Pyr_nucl-diS_OxRdtase_dimer"/>
</dbReference>
<dbReference type="FunFam" id="3.30.390.30:FF:000001">
    <property type="entry name" value="Dihydrolipoyl dehydrogenase"/>
    <property type="match status" value="1"/>
</dbReference>
<evidence type="ECO:0000259" key="16">
    <source>
        <dbReference type="Pfam" id="PF07992"/>
    </source>
</evidence>
<feature type="binding site" evidence="12">
    <location>
        <position position="309"/>
    </location>
    <ligand>
        <name>FAD</name>
        <dbReference type="ChEBI" id="CHEBI:57692"/>
    </ligand>
</feature>
<dbReference type="RefSeq" id="WP_145190964.1">
    <property type="nucleotide sequence ID" value="NZ_CP036290.1"/>
</dbReference>
<dbReference type="EC" id="1.8.1.4" evidence="2 14"/>
<gene>
    <name evidence="17" type="primary">pdhD_2</name>
    <name evidence="17" type="ORF">Pla163_33400</name>
</gene>
<dbReference type="NCBIfam" id="TIGR01350">
    <property type="entry name" value="lipoamide_DH"/>
    <property type="match status" value="1"/>
</dbReference>
<keyword evidence="7 12" id="KW-0520">NAD</keyword>
<protein>
    <recommendedName>
        <fullName evidence="3 14">Dihydrolipoyl dehydrogenase</fullName>
        <ecNumber evidence="2 14">1.8.1.4</ecNumber>
    </recommendedName>
</protein>
<sequence>MSKNVVVIGAGPAGYVCAIRLAQLGNQVTVVEKDALGGTCLNVGCIPSKALIAAGALLDKARHAETMGITFGTPKVDVGKLVEWKSAIVGKLTGGVGGLLKNHGCKVVRGDATFTGPKTVKVSGGADGDVTLTGDHIVIATGSVPINIPGFTCDEKDVWSSTGGLAPTEIPGHLVVIGGGYIGLELGMMYSKLGSKVTVLEASPGALPGQERDCVKVIERSLKKMKIEMLTKTFAKSWKKKGSKTVVSAEVDGKMREIECDQVLSTVGRRPFTEGLGLDKAGLAVNDRGFLEVDSQLRTKVPHIFAIGDVAGQPMLAHKGSKEGLVAAAVISGQPDEYDVRCVPAVIFTSPEMASVGLTEDQVKEKGLEYKTGSFPFAASGRAMSLMETDGFVKIISDAKTDEILGVHMVGPEVTELIAEATLAIEMGATVEDIARTIHAHPTLPEAMMEAAEAVHKMAVHIYQKP</sequence>
<feature type="disulfide bond" description="Redox-active" evidence="13">
    <location>
        <begin position="40"/>
        <end position="45"/>
    </location>
</feature>
<evidence type="ECO:0000256" key="5">
    <source>
        <dbReference type="ARBA" id="ARBA00022827"/>
    </source>
</evidence>
<keyword evidence="8" id="KW-1015">Disulfide bond</keyword>
<dbReference type="SUPFAM" id="SSF51905">
    <property type="entry name" value="FAD/NAD(P)-binding domain"/>
    <property type="match status" value="1"/>
</dbReference>
<evidence type="ECO:0000256" key="8">
    <source>
        <dbReference type="ARBA" id="ARBA00023157"/>
    </source>
</evidence>
<dbReference type="GO" id="GO:0004148">
    <property type="term" value="F:dihydrolipoyl dehydrogenase (NADH) activity"/>
    <property type="evidence" value="ECO:0007669"/>
    <property type="project" value="UniProtKB-EC"/>
</dbReference>
<evidence type="ECO:0000259" key="15">
    <source>
        <dbReference type="Pfam" id="PF02852"/>
    </source>
</evidence>
<dbReference type="GO" id="GO:0050660">
    <property type="term" value="F:flavin adenine dinucleotide binding"/>
    <property type="evidence" value="ECO:0007669"/>
    <property type="project" value="InterPro"/>
</dbReference>
<comment type="cofactor">
    <cofactor evidence="12 14">
        <name>FAD</name>
        <dbReference type="ChEBI" id="CHEBI:57692"/>
    </cofactor>
    <text evidence="12 14">Binds 1 FAD per subunit.</text>
</comment>
<dbReference type="Gene3D" id="3.30.390.30">
    <property type="match status" value="1"/>
</dbReference>
<keyword evidence="5 12" id="KW-0274">FAD</keyword>
<keyword evidence="4 14" id="KW-0285">Flavoprotein</keyword>
<evidence type="ECO:0000256" key="12">
    <source>
        <dbReference type="PIRSR" id="PIRSR000350-3"/>
    </source>
</evidence>
<keyword evidence="9 14" id="KW-0676">Redox-active center</keyword>
<evidence type="ECO:0000256" key="6">
    <source>
        <dbReference type="ARBA" id="ARBA00023002"/>
    </source>
</evidence>
<dbReference type="InterPro" id="IPR012999">
    <property type="entry name" value="Pyr_OxRdtase_I_AS"/>
</dbReference>
<evidence type="ECO:0000256" key="3">
    <source>
        <dbReference type="ARBA" id="ARBA00016961"/>
    </source>
</evidence>
<dbReference type="Pfam" id="PF07992">
    <property type="entry name" value="Pyr_redox_2"/>
    <property type="match status" value="1"/>
</dbReference>
<dbReference type="PRINTS" id="PR00411">
    <property type="entry name" value="PNDRDTASEI"/>
</dbReference>
<dbReference type="PANTHER" id="PTHR22912:SF160">
    <property type="entry name" value="DIHYDROLIPOYL DEHYDROGENASE"/>
    <property type="match status" value="1"/>
</dbReference>
<accession>A0A518D3Z2</accession>
<evidence type="ECO:0000256" key="10">
    <source>
        <dbReference type="ARBA" id="ARBA00049187"/>
    </source>
</evidence>
<evidence type="ECO:0000256" key="1">
    <source>
        <dbReference type="ARBA" id="ARBA00007532"/>
    </source>
</evidence>
<evidence type="ECO:0000256" key="2">
    <source>
        <dbReference type="ARBA" id="ARBA00012608"/>
    </source>
</evidence>
<feature type="binding site" evidence="12">
    <location>
        <position position="268"/>
    </location>
    <ligand>
        <name>NAD(+)</name>
        <dbReference type="ChEBI" id="CHEBI:57540"/>
    </ligand>
</feature>
<dbReference type="PANTHER" id="PTHR22912">
    <property type="entry name" value="DISULFIDE OXIDOREDUCTASE"/>
    <property type="match status" value="1"/>
</dbReference>
<dbReference type="InterPro" id="IPR023753">
    <property type="entry name" value="FAD/NAD-binding_dom"/>
</dbReference>
<comment type="miscellaneous">
    <text evidence="14">The active site is a redox-active disulfide bond.</text>
</comment>
<evidence type="ECO:0000256" key="4">
    <source>
        <dbReference type="ARBA" id="ARBA00022630"/>
    </source>
</evidence>
<feature type="binding site" evidence="12">
    <location>
        <begin position="141"/>
        <end position="143"/>
    </location>
    <ligand>
        <name>FAD</name>
        <dbReference type="ChEBI" id="CHEBI:57692"/>
    </ligand>
</feature>
<dbReference type="Pfam" id="PF02852">
    <property type="entry name" value="Pyr_redox_dim"/>
    <property type="match status" value="1"/>
</dbReference>
<dbReference type="InterPro" id="IPR016156">
    <property type="entry name" value="FAD/NAD-linked_Rdtase_dimer_sf"/>
</dbReference>
<feature type="active site" description="Proton acceptor" evidence="11">
    <location>
        <position position="441"/>
    </location>
</feature>
<dbReference type="AlphaFoldDB" id="A0A518D3Z2"/>
<feature type="binding site" evidence="12">
    <location>
        <begin position="178"/>
        <end position="185"/>
    </location>
    <ligand>
        <name>NAD(+)</name>
        <dbReference type="ChEBI" id="CHEBI:57540"/>
    </ligand>
</feature>
<dbReference type="InterPro" id="IPR006258">
    <property type="entry name" value="Lipoamide_DH"/>
</dbReference>
<evidence type="ECO:0000256" key="11">
    <source>
        <dbReference type="PIRSR" id="PIRSR000350-2"/>
    </source>
</evidence>
<dbReference type="PIRSF" id="PIRSF000350">
    <property type="entry name" value="Mercury_reductase_MerA"/>
    <property type="match status" value="1"/>
</dbReference>
<dbReference type="OrthoDB" id="230580at2"/>
<comment type="similarity">
    <text evidence="1 14">Belongs to the class-I pyridine nucleotide-disulfide oxidoreductase family.</text>
</comment>
<dbReference type="SUPFAM" id="SSF55424">
    <property type="entry name" value="FAD/NAD-linked reductases, dimerisation (C-terminal) domain"/>
    <property type="match status" value="1"/>
</dbReference>